<dbReference type="InterPro" id="IPR006558">
    <property type="entry name" value="LamG-like"/>
</dbReference>
<dbReference type="Pfam" id="PF13385">
    <property type="entry name" value="Laminin_G_3"/>
    <property type="match status" value="2"/>
</dbReference>
<sequence length="1845" mass="192005">MKRITLNLFSGKPMSMHQKNLRILCLFFFFAAIFLNQEITAQSIPGTGTSAGICGNCNPTGWSDADPALDGTPDISNRNQAGGEGTYGAGATWTAAPLPLPPTGDVRWITLRDVGTSGSIEENVTTTMTGLVPGTIYKLTINTMTSTTNSDGGTGSNEPYAGQFIEDFDIQVGSNPRRTFVVPASSRNVWGTNTIIFLAESASETFTIFPGADSNAGNNINDVEMIHISVDGVSALQVLDTDGDGIGDTVDIDDDNDGILDTVESGGLDPNGDEDGDGIANYQDVNDDGTGDGSSTNYTDANADGLPDAFDFDGDGVPNHLDLDSDNDGILDNIEAQTDAGFIAFSSTDTDNDGLVDVYDATPSGGASGSNGITPNVFDPGLANDDTTPDYLDIDTDDDGIPDNVEAQTTTGYTAPTGNVGENGVDSAYENVDTYSPTGITIVNTDLTDLPDYRDGDSDNDGTTDINENGEGNVLSGSDTDGDGLDNNFDADNSNYDVNDNINTPSSVLPDEDGDVNTGGDVDYRDDVTGTDTDGDKIPDIVDLDDDNDGIMDTRELCNTAPGTTVNSTITIDINFDNYSEDITWNLRDPSNAIVLTEGPYAANQDTDLGNTYNATVAGDYTLEVIDSFGDGFTESGGDSDALAFIRVQVDGVTVYDTTSAYGNYGAFGSGFTTPAFTISANLFSCINGDPSADDDDDGTPNYRDADYSTGVGGDTINANGTWSSLDHDGDGVPDHLDLDSDNDGITDNLEAQTTAGYVALAGVDTDNDGLDDAYDPDCSPCGAVTGIEIIPTNTDSDSSPDYKDIDADDDGIPDNVEAQTTNGYNAPNGVPGENGLDSAYDFTDSFSSTGLNSSLVNTDGTGEPDFRDTDSDGDGTPDIQENGDADNTVSGTDTDGDGLDDNFEGSSNNDVDPNDEINTPSTDLPDADSDVNAGGDVDYRDTLNGIDTDGDGIVDSVDIDDDNDGITDVEENRNCAPSVAGYDGYWTFDNTTNDSSGNGHNLTNSPTIAYSTNSVKGTHSFDFSTGTFLRYSIDGTFLEQAITNFSYSFWFYPTTLTGEQFLIEEGGGTNGFAIRLNGDQLECRVKESAVIGDTSSFTIPSANTWYHVVATYANGELILYLDSEATAPVATGIGELAAHSGDSGFGGDNGGDVYNGSGDFSGLMDDIIHFPFALTPAQVSLLRGCDFDGDGIINSLDQDSDGDGILDVVEAQTTAGYVAPTGSVGANGLYDIYENNDTPSATGLTPVTTVNDGNPDYLDIDTDDDGIPDNVEAQTTTGYTAPSGTVGLNGVDSNYENNDTFTATGLSAVNTDGTDELDFRDTDSDNDGTSDADESGITLNPGSLGTDSDGDGLDDIYEGSDATAGEAFDVNDEINDPVNNLLDADGDGATTGDVDYRDDTIFIDTDGDGIEDSVDLDDDNDGILDTVEDAAPDGDGDGIPNRLDIDSDNDGIPDNIEAQSTLGYIAPSGSGSGITDANMDGVDDNYAGGLTPVNTDNITGNNSDATPDYLDADSDGDGINDILENGNANATTGTDTDGDGLDDAFEGVLSDNDVNDDIDDPATDLPDIDSDVNTADGAQPDAPEYNDVDYRDIDDDRAPPSVAGNILWLRADIGVTGVGEVTNWADQSGSSFNATNTGTGPAKLGDGTATDGLNFNPTLQFTEASGHDLEIGSGGILGSSVTYDHLWVYAVTESNSATNASYAVGNNVTGGSIHLQAPTTGSQLSYQSSTGTTLTTAWGGTANVFNIWNGGSSSGTSTPSGTNKAIYRDGLQLATNNTGNGVQFTSNGSSFFIGSDNNGANFFDGQIAEIMVFNTVPTSAEQQKIQSYLAIKYGITLDQTDNDA</sequence>
<feature type="region of interest" description="Disordered" evidence="3">
    <location>
        <begin position="790"/>
        <end position="958"/>
    </location>
</feature>
<evidence type="ECO:0000256" key="1">
    <source>
        <dbReference type="ARBA" id="ARBA00022729"/>
    </source>
</evidence>
<feature type="compositionally biased region" description="Basic and acidic residues" evidence="3">
    <location>
        <begin position="1589"/>
        <end position="1598"/>
    </location>
</feature>
<dbReference type="InterPro" id="IPR018247">
    <property type="entry name" value="EF_Hand_1_Ca_BS"/>
</dbReference>
<feature type="compositionally biased region" description="Polar residues" evidence="3">
    <location>
        <begin position="905"/>
        <end position="923"/>
    </location>
</feature>
<dbReference type="Gene3D" id="4.10.1080.10">
    <property type="entry name" value="TSP type-3 repeat"/>
    <property type="match status" value="3"/>
</dbReference>
<dbReference type="PROSITE" id="PS00018">
    <property type="entry name" value="EF_HAND_1"/>
    <property type="match status" value="1"/>
</dbReference>
<name>A0ABW5LVJ5_9FLAO</name>
<reference evidence="6" key="1">
    <citation type="journal article" date="2019" name="Int. J. Syst. Evol. Microbiol.">
        <title>The Global Catalogue of Microorganisms (GCM) 10K type strain sequencing project: providing services to taxonomists for standard genome sequencing and annotation.</title>
        <authorList>
            <consortium name="The Broad Institute Genomics Platform"/>
            <consortium name="The Broad Institute Genome Sequencing Center for Infectious Disease"/>
            <person name="Wu L."/>
            <person name="Ma J."/>
        </authorList>
    </citation>
    <scope>NUCLEOTIDE SEQUENCE [LARGE SCALE GENOMIC DNA]</scope>
    <source>
        <strain evidence="6">KCTC 52127</strain>
    </source>
</reference>
<evidence type="ECO:0000256" key="2">
    <source>
        <dbReference type="ARBA" id="ARBA00023157"/>
    </source>
</evidence>
<feature type="non-terminal residue" evidence="5">
    <location>
        <position position="1845"/>
    </location>
</feature>
<feature type="compositionally biased region" description="Acidic residues" evidence="3">
    <location>
        <begin position="895"/>
        <end position="904"/>
    </location>
</feature>
<feature type="region of interest" description="Disordered" evidence="3">
    <location>
        <begin position="447"/>
        <end position="539"/>
    </location>
</feature>
<dbReference type="SUPFAM" id="SSF49899">
    <property type="entry name" value="Concanavalin A-like lectins/glucanases"/>
    <property type="match status" value="2"/>
</dbReference>
<dbReference type="PANTHER" id="PTHR10199:SF119">
    <property type="entry name" value="RE20510P"/>
    <property type="match status" value="1"/>
</dbReference>
<evidence type="ECO:0000259" key="4">
    <source>
        <dbReference type="SMART" id="SM00560"/>
    </source>
</evidence>
<proteinExistence type="predicted"/>
<accession>A0ABW5LVJ5</accession>
<feature type="region of interest" description="Disordered" evidence="3">
    <location>
        <begin position="250"/>
        <end position="307"/>
    </location>
</feature>
<feature type="compositionally biased region" description="Polar residues" evidence="3">
    <location>
        <begin position="845"/>
        <end position="861"/>
    </location>
</feature>
<keyword evidence="2" id="KW-1015">Disulfide bond</keyword>
<dbReference type="Gene3D" id="2.60.120.200">
    <property type="match status" value="2"/>
</dbReference>
<protein>
    <submittedName>
        <fullName evidence="5">LamG-like jellyroll fold domain-containing protein</fullName>
    </submittedName>
</protein>
<dbReference type="EMBL" id="JBHULH010000004">
    <property type="protein sequence ID" value="MFD2567367.1"/>
    <property type="molecule type" value="Genomic_DNA"/>
</dbReference>
<keyword evidence="6" id="KW-1185">Reference proteome</keyword>
<dbReference type="RefSeq" id="WP_379666078.1">
    <property type="nucleotide sequence ID" value="NZ_JBHULH010000004.1"/>
</dbReference>
<feature type="region of interest" description="Disordered" evidence="3">
    <location>
        <begin position="1306"/>
        <end position="1360"/>
    </location>
</feature>
<feature type="compositionally biased region" description="Acidic residues" evidence="3">
    <location>
        <begin position="1537"/>
        <end position="1546"/>
    </location>
</feature>
<feature type="compositionally biased region" description="Basic and acidic residues" evidence="3">
    <location>
        <begin position="522"/>
        <end position="539"/>
    </location>
</feature>
<feature type="domain" description="LamG-like jellyroll fold" evidence="4">
    <location>
        <begin position="1044"/>
        <end position="1178"/>
    </location>
</feature>
<dbReference type="Proteomes" id="UP001597508">
    <property type="component" value="Unassembled WGS sequence"/>
</dbReference>
<evidence type="ECO:0000313" key="6">
    <source>
        <dbReference type="Proteomes" id="UP001597508"/>
    </source>
</evidence>
<feature type="compositionally biased region" description="Acidic residues" evidence="3">
    <location>
        <begin position="1349"/>
        <end position="1359"/>
    </location>
</feature>
<dbReference type="InterPro" id="IPR028974">
    <property type="entry name" value="TSP_type-3_rpt"/>
</dbReference>
<feature type="compositionally biased region" description="Polar residues" evidence="3">
    <location>
        <begin position="490"/>
        <end position="507"/>
    </location>
</feature>
<dbReference type="SMART" id="SM00560">
    <property type="entry name" value="LamGL"/>
    <property type="match status" value="1"/>
</dbReference>
<organism evidence="5 6">
    <name type="scientific">Pseudotenacibaculum haliotis</name>
    <dbReference type="NCBI Taxonomy" id="1862138"/>
    <lineage>
        <taxon>Bacteria</taxon>
        <taxon>Pseudomonadati</taxon>
        <taxon>Bacteroidota</taxon>
        <taxon>Flavobacteriia</taxon>
        <taxon>Flavobacteriales</taxon>
        <taxon>Flavobacteriaceae</taxon>
        <taxon>Pseudotenacibaculum</taxon>
    </lineage>
</organism>
<feature type="compositionally biased region" description="Acidic residues" evidence="3">
    <location>
        <begin position="1554"/>
        <end position="1571"/>
    </location>
</feature>
<feature type="region of interest" description="Disordered" evidence="3">
    <location>
        <begin position="1524"/>
        <end position="1598"/>
    </location>
</feature>
<gene>
    <name evidence="5" type="ORF">ACFSRZ_08285</name>
</gene>
<feature type="compositionally biased region" description="Low complexity" evidence="3">
    <location>
        <begin position="1526"/>
        <end position="1536"/>
    </location>
</feature>
<dbReference type="InterPro" id="IPR013320">
    <property type="entry name" value="ConA-like_dom_sf"/>
</dbReference>
<dbReference type="PANTHER" id="PTHR10199">
    <property type="entry name" value="THROMBOSPONDIN"/>
    <property type="match status" value="1"/>
</dbReference>
<evidence type="ECO:0000313" key="5">
    <source>
        <dbReference type="EMBL" id="MFD2567367.1"/>
    </source>
</evidence>
<keyword evidence="1" id="KW-0732">Signal</keyword>
<feature type="compositionally biased region" description="Acidic residues" evidence="3">
    <location>
        <begin position="949"/>
        <end position="958"/>
    </location>
</feature>
<dbReference type="SUPFAM" id="SSF103647">
    <property type="entry name" value="TSP type-3 repeat"/>
    <property type="match status" value="3"/>
</dbReference>
<feature type="compositionally biased region" description="Acidic residues" evidence="3">
    <location>
        <begin position="1325"/>
        <end position="1335"/>
    </location>
</feature>
<evidence type="ECO:0000256" key="3">
    <source>
        <dbReference type="SAM" id="MobiDB-lite"/>
    </source>
</evidence>
<comment type="caution">
    <text evidence="5">The sequence shown here is derived from an EMBL/GenBank/DDBJ whole genome shotgun (WGS) entry which is preliminary data.</text>
</comment>